<dbReference type="RefSeq" id="WP_118679751.1">
    <property type="nucleotide sequence ID" value="NZ_JACRSX010000017.1"/>
</dbReference>
<feature type="compositionally biased region" description="Low complexity" evidence="1">
    <location>
        <begin position="102"/>
        <end position="126"/>
    </location>
</feature>
<feature type="compositionally biased region" description="Polar residues" evidence="1">
    <location>
        <begin position="58"/>
        <end position="68"/>
    </location>
</feature>
<keyword evidence="4" id="KW-1185">Reference proteome</keyword>
<organism evidence="3 4">
    <name type="scientific">Jutongia huaianensis</name>
    <dbReference type="NCBI Taxonomy" id="2763668"/>
    <lineage>
        <taxon>Bacteria</taxon>
        <taxon>Bacillati</taxon>
        <taxon>Bacillota</taxon>
        <taxon>Clostridia</taxon>
        <taxon>Lachnospirales</taxon>
        <taxon>Lachnospiraceae</taxon>
        <taxon>Jutongia</taxon>
    </lineage>
</organism>
<dbReference type="InterPro" id="IPR027954">
    <property type="entry name" value="Transcobalamin-like_C"/>
</dbReference>
<name>A0ABR7N3T8_9FIRM</name>
<evidence type="ECO:0000313" key="3">
    <source>
        <dbReference type="EMBL" id="MBC8563214.1"/>
    </source>
</evidence>
<protein>
    <submittedName>
        <fullName evidence="3">DUF4430 domain-containing protein</fullName>
    </submittedName>
</protein>
<gene>
    <name evidence="3" type="ORF">H8704_11335</name>
</gene>
<feature type="region of interest" description="Disordered" evidence="1">
    <location>
        <begin position="41"/>
        <end position="214"/>
    </location>
</feature>
<accession>A0ABR7N3T8</accession>
<dbReference type="Gene3D" id="2.170.130.30">
    <property type="match status" value="1"/>
</dbReference>
<evidence type="ECO:0000259" key="2">
    <source>
        <dbReference type="Pfam" id="PF14478"/>
    </source>
</evidence>
<dbReference type="Proteomes" id="UP000606193">
    <property type="component" value="Unassembled WGS sequence"/>
</dbReference>
<reference evidence="3 4" key="1">
    <citation type="submission" date="2020-08" db="EMBL/GenBank/DDBJ databases">
        <title>Genome public.</title>
        <authorList>
            <person name="Liu C."/>
            <person name="Sun Q."/>
        </authorList>
    </citation>
    <scope>NUCLEOTIDE SEQUENCE [LARGE SCALE GENOMIC DNA]</scope>
    <source>
        <strain evidence="3 4">NSJ-37</strain>
    </source>
</reference>
<comment type="caution">
    <text evidence="3">The sequence shown here is derived from an EMBL/GenBank/DDBJ whole genome shotgun (WGS) entry which is preliminary data.</text>
</comment>
<evidence type="ECO:0000256" key="1">
    <source>
        <dbReference type="SAM" id="MobiDB-lite"/>
    </source>
</evidence>
<proteinExistence type="predicted"/>
<dbReference type="EMBL" id="JACRSX010000017">
    <property type="protein sequence ID" value="MBC8563214.1"/>
    <property type="molecule type" value="Genomic_DNA"/>
</dbReference>
<evidence type="ECO:0000313" key="4">
    <source>
        <dbReference type="Proteomes" id="UP000606193"/>
    </source>
</evidence>
<feature type="domain" description="Transcobalamin-like C-terminal" evidence="2">
    <location>
        <begin position="259"/>
        <end position="336"/>
    </location>
</feature>
<dbReference type="Pfam" id="PF14478">
    <property type="entry name" value="DUF4430"/>
    <property type="match status" value="1"/>
</dbReference>
<sequence length="342" mass="36770">MRQRNGKYIIVGMLVIFAVILGVRQTHFQSVDSYRQEQRQLAKDVSSDSGDNELESMYDTSSPDSTGTAGDDQGKGSGAKQVTSSKKPKIQKDQEGHKTSASMKPSEMPESEKSSGSQKKSSTNSAQKKKSSKNGSGTKTSDKNKSNRKPSNKKPEQNSSQPSASSVADNSSQNTPGSTAGQDGTEENNGTSTPSESREDSATGPSATGKPQAEQITCTIEIRCDSLVENKKQAQQSIWKYIPSDGQILEKVSVKVDKGSSVYDVLEKACKAKGVAVDATYTPMYKSYYIKGIGNIYEKQAGDMSGWIYKVNGTAPNRGASAYKVSDGDAISWYYTCDGKTT</sequence>
<feature type="compositionally biased region" description="Polar residues" evidence="1">
    <location>
        <begin position="157"/>
        <end position="195"/>
    </location>
</feature>